<reference evidence="1" key="1">
    <citation type="journal article" date="2014" name="Int. J. Syst. Evol. Microbiol.">
        <title>Complete genome sequence of Corynebacterium casei LMG S-19264T (=DSM 44701T), isolated from a smear-ripened cheese.</title>
        <authorList>
            <consortium name="US DOE Joint Genome Institute (JGI-PGF)"/>
            <person name="Walter F."/>
            <person name="Albersmeier A."/>
            <person name="Kalinowski J."/>
            <person name="Ruckert C."/>
        </authorList>
    </citation>
    <scope>NUCLEOTIDE SEQUENCE</scope>
    <source>
        <strain evidence="1">KCTC 22169</strain>
    </source>
</reference>
<evidence type="ECO:0000313" key="2">
    <source>
        <dbReference type="Proteomes" id="UP000626148"/>
    </source>
</evidence>
<reference evidence="1" key="2">
    <citation type="submission" date="2020-09" db="EMBL/GenBank/DDBJ databases">
        <authorList>
            <person name="Sun Q."/>
            <person name="Kim S."/>
        </authorList>
    </citation>
    <scope>NUCLEOTIDE SEQUENCE</scope>
    <source>
        <strain evidence="1">KCTC 22169</strain>
    </source>
</reference>
<accession>A0A918N7M3</accession>
<evidence type="ECO:0000313" key="1">
    <source>
        <dbReference type="EMBL" id="GGX47866.1"/>
    </source>
</evidence>
<name>A0A918N7M3_9GAMM</name>
<sequence>MLPTSPETITRHRVLGVTPPYTKTPDFAVMEFVGQKSDSVICRGEDTVALEKTPISDSYLCFDKELAVSHIR</sequence>
<dbReference type="AlphaFoldDB" id="A0A918N7M3"/>
<keyword evidence="2" id="KW-1185">Reference proteome</keyword>
<dbReference type="EMBL" id="BMXR01000003">
    <property type="protein sequence ID" value="GGX47866.1"/>
    <property type="molecule type" value="Genomic_DNA"/>
</dbReference>
<comment type="caution">
    <text evidence="1">The sequence shown here is derived from an EMBL/GenBank/DDBJ whole genome shotgun (WGS) entry which is preliminary data.</text>
</comment>
<protein>
    <submittedName>
        <fullName evidence="1">Uncharacterized protein</fullName>
    </submittedName>
</protein>
<dbReference type="Proteomes" id="UP000626148">
    <property type="component" value="Unassembled WGS sequence"/>
</dbReference>
<organism evidence="1 2">
    <name type="scientific">Saccharospirillum salsuginis</name>
    <dbReference type="NCBI Taxonomy" id="418750"/>
    <lineage>
        <taxon>Bacteria</taxon>
        <taxon>Pseudomonadati</taxon>
        <taxon>Pseudomonadota</taxon>
        <taxon>Gammaproteobacteria</taxon>
        <taxon>Oceanospirillales</taxon>
        <taxon>Saccharospirillaceae</taxon>
        <taxon>Saccharospirillum</taxon>
    </lineage>
</organism>
<proteinExistence type="predicted"/>
<gene>
    <name evidence="1" type="ORF">GCM10007392_13420</name>
</gene>